<evidence type="ECO:0000313" key="2">
    <source>
        <dbReference type="Proteomes" id="UP000203314"/>
    </source>
</evidence>
<dbReference type="Proteomes" id="UP000203314">
    <property type="component" value="Genome"/>
</dbReference>
<name>A0A1L3KL34_9VIRU</name>
<dbReference type="EMBL" id="KX883996">
    <property type="protein sequence ID" value="APG78073.1"/>
    <property type="molecule type" value="Genomic_RNA"/>
</dbReference>
<dbReference type="RefSeq" id="YP_009337849.1">
    <property type="nucleotide sequence ID" value="NC_033284.1"/>
</dbReference>
<evidence type="ECO:0000313" key="1">
    <source>
        <dbReference type="EMBL" id="APG78073.1"/>
    </source>
</evidence>
<organism evidence="1 2">
    <name type="scientific">Sanxia Qinvirus-like virus 1</name>
    <dbReference type="NCBI Taxonomy" id="1923354"/>
    <lineage>
        <taxon>Viruses</taxon>
        <taxon>Riboviria</taxon>
        <taxon>Orthornavirae</taxon>
        <taxon>Negarnaviricota</taxon>
        <taxon>Haploviricotina</taxon>
        <taxon>Chunqiuviricetes</taxon>
        <taxon>Muvirales</taxon>
        <taxon>Qinviridae</taxon>
        <taxon>Yingvirus</taxon>
        <taxon>Yingvirus sanxiaense</taxon>
    </lineage>
</organism>
<dbReference type="GeneID" id="30855518"/>
<sequence length="2004" mass="227152">MARVFDKPRTTHQSMNRLFAFAAAAQSQTQYARLAALLKEQRIYSFQAETEGRLIALQALSEWVADIDDMDVPPSDYEMIRIKSVYTNISTNPNALMEKNEKMADAVIALLDHYQPTEVYSDMPAVYKLLAAMHSEMVSFLSLFSTSCQVLTFNYFQYHVTPDVRDEDFLCRSLVEEIVYNSAVGFKENPEAMVQHARKTFVFASRSRELAAWTTMSEGIEQLWARNLTNHVLYSQFAAQSVRVNSKRWVFVDCNLPVTSPVYCITNFSYRKFADEWPQLTVTERHRVRIRTFDELFPDWRVYNFCGTFIIFIGKTAYVIDVSALDILRICATSFRQFWRAAIDYRLSDRTDREAVTYRVAALKCYTWIMDNINQLESDKLELLPRHMHLCMERLINLIGEGEARVSYGAATLDPQFHENINKTLDLDVSWYTLIQSLGLDERVSLDFAKIHHCLPPPGADMRELFQRVKSFQGKPKKLSARKLREFINCSASYDLCRYLRIHRKAPNVSVDKSYKGEWLETDWAKSCLRGRLQLPPPKERGKVRISGHFKQVESIVFLNLLLPNLVKCFLFFRFTKSADWWYLTAKDVTHVPASKFEVMSVNPNRTDAAIASNELLFALTHGEVFSNGKTIAECREILENGDLDELGDMVVTLAAKLESTKPPGKTRETYSANDLFREFMAEVDKCAQYVCALLSGPSIRRPPHYLKRSMKKMALRCTARNPLPAFASSTDYAAWSPSLGRALFYAHLSLVTSYTDYPSAANITKLWDRLEVCINKRGYVDSFAAPESNFQGFPATLDTLLHSHANVWFLVRAHEEGLLQPQEYATMMQLIDDEVMVISLSCTRAEAPERAKQLKRLYNQVCSDLGFTVEWQKSILSSIKFVYLNELYVDGSLVTLPIATYVSPPFFTAYMFQQISNFDLSVFQLKADHDHKRRFASCFDKTDTIFGCYSATSEKGYDPIACYVAAVWDSLKVVFKYAPELTSEKKAEMAVAAFCPRAMGGWGWPTLGSFVTDAPQDQLAEFHYLFFQKYKYGPPHNWAPLFWGLHKTPFKTVRPRELLADPFHVKTTASVSLKNIVYAELKKASTSLNLAEPFATLVSSADDAGTDAAYDSLIRSSRFDASWVSEVESCTPPAICEELLNKVEKNETVAMFIPRNTMRDLKRTVWNQSHKALVAFTSVVRSSEDPRSASRFSTSLASIYTHEYRSNYHKFNNADLINHTFPVAQECLAFTRSVEHDDSKKSATVTFNTLLQIRVAGSNRVSLFDCCYEKNNYTGFKSVGVLDVDNDVYKSMDTFSRRLAYLAALMEYAFKHEWDITAYRTLVYKQWSNEATEAYSMISAPIIKESASTKRLPRRISSRNHPLRMFPNSNAMCYVSIGAFSTYLSENATMFDKMELISFLRAHGMLMRAIMPGQCTQGKSLFIQEYLLRSLHCIVSLPGRYHCYAWNAGRMVTHDSSPSFAGIGMDLENVKSADQRSPGFGAVLAELSRPSVMRAHINLLMYRPFFGMPDAEDEAAGSPETEPANDVGIAALDVPLLSKRMWVSSPDYVGDTPELPHDRSEREILSAMNTVGEFETGCALIRQWLRRVNSSLARREANWGQHFLGKINASEVSLYEYVRDCGSIVGEKSDISILLNSMVFCARKRSVNELMFECFGALNITGFRHNKTIHAAAICQFFSEDIHKAELIRALKVQLDADVPVIGGTAMVSAASVNAARKRVIESRLSDTVINIGHRIAALKKNTNLYTLDAGYGKPKERNANRRLHLECVGAMLDSVVWGSDDCVDYLRFASMALKTISEVILKHAKVKESAIIVAFNSAVLYGAVTNIEFLVAAVTGTLCNLCNFLPKTSYDWESIQTALVAGKDCILKSLKNIQVAPVRPPTPTRDEHLYPDQDSRIVDLGNTRPFVVHNAPTGRPEVFEAYTNWQVVYSAAQYDMNFRQRVLEHYNVGFLAEVYDIVKTGLPESQQELAMLVDEIDSEEWFYYDETPMLGDEEAPHGDVVD</sequence>
<protein>
    <submittedName>
        <fullName evidence="1">RNA-dependent RNA polymerase</fullName>
    </submittedName>
</protein>
<keyword evidence="2" id="KW-1185">Reference proteome</keyword>
<proteinExistence type="predicted"/>
<accession>A0A1L3KL34</accession>
<reference evidence="1 2" key="1">
    <citation type="journal article" date="2016" name="Nature">
        <title>Redefining the invertebrate RNA virosphere.</title>
        <authorList>
            <person name="Shi M."/>
            <person name="Lin X.D."/>
            <person name="Tian J.H."/>
            <person name="Chen L.J."/>
            <person name="Chen X."/>
            <person name="Li C.X."/>
            <person name="Qin X.C."/>
            <person name="Li J."/>
            <person name="Cao J.P."/>
            <person name="Eden J.S."/>
            <person name="Buchmann J."/>
            <person name="Wang W."/>
            <person name="Xu J."/>
            <person name="Holmes E.C."/>
            <person name="Zhang Y.Z."/>
        </authorList>
    </citation>
    <scope>NUCLEOTIDE SEQUENCE [LARGE SCALE GENOMIC DNA]</scope>
    <source>
        <strain evidence="1 2">SXXX11646</strain>
    </source>
</reference>
<dbReference type="GO" id="GO:0003968">
    <property type="term" value="F:RNA-directed RNA polymerase activity"/>
    <property type="evidence" value="ECO:0007669"/>
    <property type="project" value="UniProtKB-KW"/>
</dbReference>
<keyword evidence="1" id="KW-0548">Nucleotidyltransferase</keyword>
<dbReference type="KEGG" id="vg:30855518"/>
<keyword evidence="1" id="KW-0808">Transferase</keyword>
<keyword evidence="1" id="KW-0696">RNA-directed RNA polymerase</keyword>